<name>A0A2N3I887_9BACT</name>
<proteinExistence type="predicted"/>
<evidence type="ECO:0000313" key="1">
    <source>
        <dbReference type="EMBL" id="PKQ66517.1"/>
    </source>
</evidence>
<sequence length="84" mass="9363">MKKILVFCTVAFFLAFSINENYGDANQKYSESLQDISSIAMAGGETGGALYQTMAYCSAWQIKLACTTKKYSSRCSSYYCIVNY</sequence>
<gene>
    <name evidence="1" type="ORF">BZG01_10860</name>
</gene>
<organism evidence="1 2">
    <name type="scientific">Labilibaculum manganireducens</name>
    <dbReference type="NCBI Taxonomy" id="1940525"/>
    <lineage>
        <taxon>Bacteria</taxon>
        <taxon>Pseudomonadati</taxon>
        <taxon>Bacteroidota</taxon>
        <taxon>Bacteroidia</taxon>
        <taxon>Marinilabiliales</taxon>
        <taxon>Marinifilaceae</taxon>
        <taxon>Labilibaculum</taxon>
    </lineage>
</organism>
<dbReference type="EMBL" id="MVDE01000014">
    <property type="protein sequence ID" value="PKQ66517.1"/>
    <property type="molecule type" value="Genomic_DNA"/>
</dbReference>
<dbReference type="AlphaFoldDB" id="A0A2N3I887"/>
<comment type="caution">
    <text evidence="1">The sequence shown here is derived from an EMBL/GenBank/DDBJ whole genome shotgun (WGS) entry which is preliminary data.</text>
</comment>
<accession>A0A2N3I887</accession>
<protein>
    <submittedName>
        <fullName evidence="1">Uncharacterized protein</fullName>
    </submittedName>
</protein>
<reference evidence="1 2" key="1">
    <citation type="journal article" date="2017" name="Front. Microbiol.">
        <title>Labilibaculum manganireducens gen. nov., sp. nov. and Labilibaculum filiforme sp. nov., Novel Bacteroidetes Isolated from Subsurface Sediments of the Baltic Sea.</title>
        <authorList>
            <person name="Vandieken V."/>
            <person name="Marshall I.P."/>
            <person name="Niemann H."/>
            <person name="Engelen B."/>
            <person name="Cypionka H."/>
        </authorList>
    </citation>
    <scope>NUCLEOTIDE SEQUENCE [LARGE SCALE GENOMIC DNA]</scope>
    <source>
        <strain evidence="1 2">59.10-2M</strain>
    </source>
</reference>
<evidence type="ECO:0000313" key="2">
    <source>
        <dbReference type="Proteomes" id="UP000233618"/>
    </source>
</evidence>
<dbReference type="Proteomes" id="UP000233618">
    <property type="component" value="Unassembled WGS sequence"/>
</dbReference>
<dbReference type="RefSeq" id="WP_101309864.1">
    <property type="nucleotide sequence ID" value="NZ_MVDE01000014.1"/>
</dbReference>
<keyword evidence="2" id="KW-1185">Reference proteome</keyword>